<dbReference type="RefSeq" id="WP_229524157.1">
    <property type="nucleotide sequence ID" value="NZ_JAFFQR010000063.1"/>
</dbReference>
<gene>
    <name evidence="1" type="ORF">ACFQ5D_19925</name>
</gene>
<name>A0ABW4DIP2_9BACL</name>
<comment type="caution">
    <text evidence="1">The sequence shown here is derived from an EMBL/GenBank/DDBJ whole genome shotgun (WGS) entry which is preliminary data.</text>
</comment>
<dbReference type="Proteomes" id="UP001597340">
    <property type="component" value="Unassembled WGS sequence"/>
</dbReference>
<dbReference type="EMBL" id="JBHTNZ010000036">
    <property type="protein sequence ID" value="MFD1463579.1"/>
    <property type="molecule type" value="Genomic_DNA"/>
</dbReference>
<accession>A0ABW4DIP2</accession>
<evidence type="ECO:0000313" key="1">
    <source>
        <dbReference type="EMBL" id="MFD1463579.1"/>
    </source>
</evidence>
<sequence length="85" mass="9758">MGYELIPLESSLWPLRNDFTKDLWSSYGTFKGANAANAPWGWSFENYRDLGSGRMLYDPAYLVDKLFDGLGEFSQTYRINPYSGQ</sequence>
<protein>
    <submittedName>
        <fullName evidence="1">Uncharacterized protein</fullName>
    </submittedName>
</protein>
<evidence type="ECO:0000313" key="2">
    <source>
        <dbReference type="Proteomes" id="UP001597340"/>
    </source>
</evidence>
<keyword evidence="2" id="KW-1185">Reference proteome</keyword>
<reference evidence="2" key="1">
    <citation type="journal article" date="2019" name="Int. J. Syst. Evol. Microbiol.">
        <title>The Global Catalogue of Microorganisms (GCM) 10K type strain sequencing project: providing services to taxonomists for standard genome sequencing and annotation.</title>
        <authorList>
            <consortium name="The Broad Institute Genomics Platform"/>
            <consortium name="The Broad Institute Genome Sequencing Center for Infectious Disease"/>
            <person name="Wu L."/>
            <person name="Ma J."/>
        </authorList>
    </citation>
    <scope>NUCLEOTIDE SEQUENCE [LARGE SCALE GENOMIC DNA]</scope>
    <source>
        <strain evidence="2">CCM 9147</strain>
    </source>
</reference>
<proteinExistence type="predicted"/>
<organism evidence="1 2">
    <name type="scientific">Paenibacillus farraposensis</name>
    <dbReference type="NCBI Taxonomy" id="2807095"/>
    <lineage>
        <taxon>Bacteria</taxon>
        <taxon>Bacillati</taxon>
        <taxon>Bacillota</taxon>
        <taxon>Bacilli</taxon>
        <taxon>Bacillales</taxon>
        <taxon>Paenibacillaceae</taxon>
        <taxon>Paenibacillus</taxon>
    </lineage>
</organism>